<feature type="transmembrane region" description="Helical" evidence="10">
    <location>
        <begin position="90"/>
        <end position="111"/>
    </location>
</feature>
<dbReference type="SUPFAM" id="SSF161070">
    <property type="entry name" value="SNF-like"/>
    <property type="match status" value="2"/>
</dbReference>
<evidence type="ECO:0000256" key="9">
    <source>
        <dbReference type="SAM" id="MobiDB-lite"/>
    </source>
</evidence>
<feature type="transmembrane region" description="Helical" evidence="10">
    <location>
        <begin position="538"/>
        <end position="558"/>
    </location>
</feature>
<dbReference type="Proteomes" id="UP000659654">
    <property type="component" value="Unassembled WGS sequence"/>
</dbReference>
<dbReference type="CDD" id="cd10324">
    <property type="entry name" value="SLC6sbd"/>
    <property type="match status" value="1"/>
</dbReference>
<feature type="transmembrane region" description="Helical" evidence="10">
    <location>
        <begin position="425"/>
        <end position="450"/>
    </location>
</feature>
<feature type="transmembrane region" description="Helical" evidence="10">
    <location>
        <begin position="986"/>
        <end position="1006"/>
    </location>
</feature>
<feature type="binding site" evidence="7">
    <location>
        <position position="434"/>
    </location>
    <ligand>
        <name>Na(+)</name>
        <dbReference type="ChEBI" id="CHEBI:29101"/>
        <label>1</label>
    </ligand>
</feature>
<evidence type="ECO:0000256" key="2">
    <source>
        <dbReference type="ARBA" id="ARBA00022448"/>
    </source>
</evidence>
<feature type="transmembrane region" description="Helical" evidence="10">
    <location>
        <begin position="250"/>
        <end position="270"/>
    </location>
</feature>
<feature type="region of interest" description="Disordered" evidence="9">
    <location>
        <begin position="713"/>
        <end position="734"/>
    </location>
</feature>
<evidence type="ECO:0000313" key="12">
    <source>
        <dbReference type="Proteomes" id="UP000659654"/>
    </source>
</evidence>
<dbReference type="PANTHER" id="PTHR11616:SF326">
    <property type="entry name" value="SODIUM-DEPENDENT TRANSPORTER SNF-5"/>
    <property type="match status" value="1"/>
</dbReference>
<evidence type="ECO:0000256" key="6">
    <source>
        <dbReference type="ARBA" id="ARBA00023136"/>
    </source>
</evidence>
<evidence type="ECO:0000256" key="4">
    <source>
        <dbReference type="ARBA" id="ARBA00022847"/>
    </source>
</evidence>
<evidence type="ECO:0000256" key="1">
    <source>
        <dbReference type="ARBA" id="ARBA00004141"/>
    </source>
</evidence>
<feature type="transmembrane region" description="Helical" evidence="10">
    <location>
        <begin position="462"/>
        <end position="488"/>
    </location>
</feature>
<evidence type="ECO:0000256" key="10">
    <source>
        <dbReference type="SAM" id="Phobius"/>
    </source>
</evidence>
<feature type="transmembrane region" description="Helical" evidence="10">
    <location>
        <begin position="1200"/>
        <end position="1223"/>
    </location>
</feature>
<keyword evidence="7" id="KW-0479">Metal-binding</keyword>
<dbReference type="GO" id="GO:0043005">
    <property type="term" value="C:neuron projection"/>
    <property type="evidence" value="ECO:0007669"/>
    <property type="project" value="TreeGrafter"/>
</dbReference>
<dbReference type="GO" id="GO:0005332">
    <property type="term" value="F:gamma-aminobutyric acid:sodium:chloride symporter activity"/>
    <property type="evidence" value="ECO:0007669"/>
    <property type="project" value="TreeGrafter"/>
</dbReference>
<feature type="binding site" evidence="7">
    <location>
        <position position="73"/>
    </location>
    <ligand>
        <name>Na(+)</name>
        <dbReference type="ChEBI" id="CHEBI:29101"/>
        <label>1</label>
    </ligand>
</feature>
<feature type="binding site" evidence="7">
    <location>
        <position position="69"/>
    </location>
    <ligand>
        <name>Na(+)</name>
        <dbReference type="ChEBI" id="CHEBI:29101"/>
        <label>1</label>
    </ligand>
</feature>
<dbReference type="EMBL" id="CAJFDI010000001">
    <property type="protein sequence ID" value="CAD5210799.1"/>
    <property type="molecule type" value="Genomic_DNA"/>
</dbReference>
<feature type="region of interest" description="Disordered" evidence="9">
    <location>
        <begin position="648"/>
        <end position="681"/>
    </location>
</feature>
<accession>A0A7I8XP15</accession>
<evidence type="ECO:0000256" key="7">
    <source>
        <dbReference type="PIRSR" id="PIRSR600175-1"/>
    </source>
</evidence>
<organism evidence="11 12">
    <name type="scientific">Bursaphelenchus xylophilus</name>
    <name type="common">Pinewood nematode worm</name>
    <name type="synonym">Aphelenchoides xylophilus</name>
    <dbReference type="NCBI Taxonomy" id="6326"/>
    <lineage>
        <taxon>Eukaryota</taxon>
        <taxon>Metazoa</taxon>
        <taxon>Ecdysozoa</taxon>
        <taxon>Nematoda</taxon>
        <taxon>Chromadorea</taxon>
        <taxon>Rhabditida</taxon>
        <taxon>Tylenchina</taxon>
        <taxon>Tylenchomorpha</taxon>
        <taxon>Aphelenchoidea</taxon>
        <taxon>Aphelenchoididae</taxon>
        <taxon>Bursaphelenchus</taxon>
    </lineage>
</organism>
<keyword evidence="3 10" id="KW-0812">Transmembrane</keyword>
<feature type="transmembrane region" description="Helical" evidence="10">
    <location>
        <begin position="132"/>
        <end position="157"/>
    </location>
</feature>
<feature type="binding site" evidence="7">
    <location>
        <position position="337"/>
    </location>
    <ligand>
        <name>Na(+)</name>
        <dbReference type="ChEBI" id="CHEBI:29101"/>
        <label>1</label>
    </ligand>
</feature>
<feature type="transmembrane region" description="Helical" evidence="10">
    <location>
        <begin position="1294"/>
        <end position="1319"/>
    </location>
</feature>
<feature type="binding site" evidence="7">
    <location>
        <position position="68"/>
    </location>
    <ligand>
        <name>Na(+)</name>
        <dbReference type="ChEBI" id="CHEBI:29101"/>
        <label>1</label>
    </ligand>
</feature>
<reference evidence="11" key="1">
    <citation type="submission" date="2020-09" db="EMBL/GenBank/DDBJ databases">
        <authorList>
            <person name="Kikuchi T."/>
        </authorList>
    </citation>
    <scope>NUCLEOTIDE SEQUENCE</scope>
    <source>
        <strain evidence="11">Ka4C1</strain>
    </source>
</reference>
<keyword evidence="8" id="KW-1015">Disulfide bond</keyword>
<feature type="transmembrane region" description="Helical" evidence="10">
    <location>
        <begin position="766"/>
        <end position="784"/>
    </location>
</feature>
<keyword evidence="5 10" id="KW-1133">Transmembrane helix</keyword>
<dbReference type="EMBL" id="CAJFCV020000001">
    <property type="protein sequence ID" value="CAG9087038.1"/>
    <property type="molecule type" value="Genomic_DNA"/>
</dbReference>
<keyword evidence="2" id="KW-0813">Transport</keyword>
<evidence type="ECO:0000256" key="5">
    <source>
        <dbReference type="ARBA" id="ARBA00022989"/>
    </source>
</evidence>
<feature type="transmembrane region" description="Helical" evidence="10">
    <location>
        <begin position="1069"/>
        <end position="1093"/>
    </location>
</feature>
<dbReference type="SMR" id="A0A7I8XP15"/>
<dbReference type="InterPro" id="IPR000175">
    <property type="entry name" value="Na/ntran_symport"/>
</dbReference>
<feature type="transmembrane region" description="Helical" evidence="10">
    <location>
        <begin position="494"/>
        <end position="517"/>
    </location>
</feature>
<feature type="transmembrane region" description="Helical" evidence="10">
    <location>
        <begin position="1168"/>
        <end position="1194"/>
    </location>
</feature>
<sequence>MSEAKASEATSQVAVSTAESPAPPTPSAYMAAEGVTTDDSISESKDPDHKRQTWGNGVQFLLTCISFAVGLGNIWRFPALVYENGGGTFLIPYFCCSMIIGFPVLYLELSLGQYARAGPSVVYGRMKPAFHGLGWTMVLNSFITAVYYNVVVAWTIIYMSMVVIRQDYKWSECRGEHNTIYCQSYKENQACTQELGAPSFYFNRSCFLNNDTAAILTRNTTFSDKNAVSPTEEFFDNYVLQRAPEANDLGLNWIMVGSYFGAFALTALAMYKGPKILGKLSYVMAVVPYIIIAILFGRAVTLEGKDIGLHYYLLDFKWEVLIDPNAWQAAATQVCFSLSPGFGGTLSFATYNKRSHNVYRDALLISCADCFMSVFGGTAVFCMLGFMSQSLGVGIEKVVKDGTALAFVVYPEAMGWLPIPSLWSFLFFLMLFLLGFSTEFGFLEAVITAFSDQIPILHRYKGLTTLGVCFFCFLCGLTMCTRSGFYYFSIMNSYAAGFSLTACLLFESSLIAHCYGLKKYLVDLRAMFGPPKHFLGKLFGPTGFYVQFIWLIASPFLWGGITVVTLYKQVVYRPSAGKDHSLYYFPDWLVAMGWLISVIPFCTIPGFLVYNIVQFKNQNQSLSELWKCQPEWPSYKWQRPEEYQQLKKERKEEKERQKEKETNKEKGMEDKEKEEKETDSRVLQLVRFSKSSNDRITGTVEGKQRTMPEAKTFESEKQLTISNVESSAPPTSSVYVTADGMPTEDSISHEKESDQDRQTWGNGIQFLLTCISFAVGLGNIWRFPALVYENGGGTFLIPYFFCSMVIGFPVVYLELSLGQFARAGPSVVFGRIKPAFHGIGWTMVLNSVFIAIYYNVVVAWIMIYMVMVIIRQDHKWSECRGDHNTIYCQSYRENQSCTEQLGAPSFYFNRSCFLNNDTAAILIKNATFADKNAVSPTEEFFDNYVLQRAPDANDFSPNWMIIGAFFVSFTLTAVGMYKGPKIIGKLSYFLAIAPYAIIAILFGRAITLEGRDIGLHYYLLEFKPEVLVDLRAWQAAASQVCFSLSIGVGGILSYATYNKKSHNVFRDAFVIACADCFMSVFGGTAVFCMLGFMSQSLGVNIEKVVKDGTALAFVVYPEATSWLPIPSLWSFLFFLMLFLLGFSTEFGFLEAIITAFSDQFPILHRNKGLTTIGVCFVLFLCGLSMCTRSGFYYFSLVNSYAAGFSLIACVLFESALIAYCYGLKKYTADLRSMFGPPKHLLGKIFGPTGLYVKLIWLVGSPLLWGGMTIATIYRQIFYRPSVGKDYSLYYFPDWLVAIGWVISVIPFCTIPGFLVYNIVQFQCQNKPLSELWKCQPKWPAFKRQRPEEYEKLKNERMVDEQGDGKEKESKDETTSS</sequence>
<feature type="transmembrane region" description="Helical" evidence="10">
    <location>
        <begin position="362"/>
        <end position="386"/>
    </location>
</feature>
<keyword evidence="12" id="KW-1185">Reference proteome</keyword>
<dbReference type="PANTHER" id="PTHR11616">
    <property type="entry name" value="SODIUM/CHLORIDE DEPENDENT TRANSPORTER"/>
    <property type="match status" value="1"/>
</dbReference>
<dbReference type="Pfam" id="PF00209">
    <property type="entry name" value="SNF"/>
    <property type="match status" value="2"/>
</dbReference>
<feature type="transmembrane region" description="Helical" evidence="10">
    <location>
        <begin position="282"/>
        <end position="301"/>
    </location>
</feature>
<feature type="transmembrane region" description="Helical" evidence="10">
    <location>
        <begin position="1250"/>
        <end position="1274"/>
    </location>
</feature>
<name>A0A7I8XP15_BURXY</name>
<evidence type="ECO:0000313" key="11">
    <source>
        <dbReference type="EMBL" id="CAD5210799.1"/>
    </source>
</evidence>
<keyword evidence="4" id="KW-0769">Symport</keyword>
<dbReference type="PRINTS" id="PR00176">
    <property type="entry name" value="NANEUSMPORT"/>
</dbReference>
<feature type="transmembrane region" description="Helical" evidence="10">
    <location>
        <begin position="838"/>
        <end position="867"/>
    </location>
</feature>
<dbReference type="OrthoDB" id="6581954at2759"/>
<protein>
    <submittedName>
        <fullName evidence="11">(pine wood nematode) hypothetical protein</fullName>
    </submittedName>
</protein>
<feature type="disulfide bond" evidence="8">
    <location>
        <begin position="173"/>
        <end position="182"/>
    </location>
</feature>
<feature type="transmembrane region" description="Helical" evidence="10">
    <location>
        <begin position="588"/>
        <end position="613"/>
    </location>
</feature>
<gene>
    <name evidence="11" type="ORF">BXYJ_LOCUS2109</name>
</gene>
<dbReference type="PROSITE" id="PS50267">
    <property type="entry name" value="NA_NEUROTRAN_SYMP_3"/>
    <property type="match status" value="2"/>
</dbReference>
<feature type="compositionally biased region" description="Polar residues" evidence="9">
    <location>
        <begin position="718"/>
        <end position="734"/>
    </location>
</feature>
<feature type="transmembrane region" description="Helical" evidence="10">
    <location>
        <begin position="1036"/>
        <end position="1057"/>
    </location>
</feature>
<feature type="region of interest" description="Disordered" evidence="9">
    <location>
        <begin position="1"/>
        <end position="30"/>
    </location>
</feature>
<comment type="caution">
    <text evidence="11">The sequence shown here is derived from an EMBL/GenBank/DDBJ whole genome shotgun (WGS) entry which is preliminary data.</text>
</comment>
<feature type="region of interest" description="Disordered" evidence="9">
    <location>
        <begin position="1352"/>
        <end position="1376"/>
    </location>
</feature>
<evidence type="ECO:0000256" key="8">
    <source>
        <dbReference type="PIRSR" id="PIRSR600175-2"/>
    </source>
</evidence>
<feature type="transmembrane region" description="Helical" evidence="10">
    <location>
        <begin position="60"/>
        <end position="78"/>
    </location>
</feature>
<feature type="transmembrane region" description="Helical" evidence="10">
    <location>
        <begin position="1131"/>
        <end position="1156"/>
    </location>
</feature>
<proteinExistence type="predicted"/>
<keyword evidence="7" id="KW-0915">Sodium</keyword>
<dbReference type="GO" id="GO:0005886">
    <property type="term" value="C:plasma membrane"/>
    <property type="evidence" value="ECO:0007669"/>
    <property type="project" value="TreeGrafter"/>
</dbReference>
<feature type="transmembrane region" description="Helical" evidence="10">
    <location>
        <begin position="796"/>
        <end position="817"/>
    </location>
</feature>
<dbReference type="GO" id="GO:0046872">
    <property type="term" value="F:metal ion binding"/>
    <property type="evidence" value="ECO:0007669"/>
    <property type="project" value="UniProtKB-KW"/>
</dbReference>
<comment type="subcellular location">
    <subcellularLocation>
        <location evidence="1">Membrane</location>
        <topology evidence="1">Multi-pass membrane protein</topology>
    </subcellularLocation>
</comment>
<feature type="compositionally biased region" description="Basic and acidic residues" evidence="9">
    <location>
        <begin position="648"/>
        <end position="680"/>
    </location>
</feature>
<evidence type="ECO:0000256" key="3">
    <source>
        <dbReference type="ARBA" id="ARBA00022692"/>
    </source>
</evidence>
<dbReference type="InterPro" id="IPR037272">
    <property type="entry name" value="SNS_sf"/>
</dbReference>
<feature type="transmembrane region" description="Helical" evidence="10">
    <location>
        <begin position="959"/>
        <end position="977"/>
    </location>
</feature>
<dbReference type="Proteomes" id="UP000582659">
    <property type="component" value="Unassembled WGS sequence"/>
</dbReference>
<keyword evidence="6 10" id="KW-0472">Membrane</keyword>